<comment type="caution">
    <text evidence="2">The sequence shown here is derived from an EMBL/GenBank/DDBJ whole genome shotgun (WGS) entry which is preliminary data.</text>
</comment>
<evidence type="ECO:0000313" key="2">
    <source>
        <dbReference type="EMBL" id="OIQ67698.1"/>
    </source>
</evidence>
<gene>
    <name evidence="2" type="ORF">GALL_507210</name>
</gene>
<proteinExistence type="predicted"/>
<accession>A0A1J5P927</accession>
<dbReference type="AlphaFoldDB" id="A0A1J5P927"/>
<feature type="region of interest" description="Disordered" evidence="1">
    <location>
        <begin position="32"/>
        <end position="57"/>
    </location>
</feature>
<protein>
    <submittedName>
        <fullName evidence="2">Uncharacterized protein</fullName>
    </submittedName>
</protein>
<evidence type="ECO:0000256" key="1">
    <source>
        <dbReference type="SAM" id="MobiDB-lite"/>
    </source>
</evidence>
<name>A0A1J5P927_9ZZZZ</name>
<organism evidence="2">
    <name type="scientific">mine drainage metagenome</name>
    <dbReference type="NCBI Taxonomy" id="410659"/>
    <lineage>
        <taxon>unclassified sequences</taxon>
        <taxon>metagenomes</taxon>
        <taxon>ecological metagenomes</taxon>
    </lineage>
</organism>
<reference evidence="2" key="1">
    <citation type="submission" date="2016-10" db="EMBL/GenBank/DDBJ databases">
        <title>Sequence of Gallionella enrichment culture.</title>
        <authorList>
            <person name="Poehlein A."/>
            <person name="Muehling M."/>
            <person name="Daniel R."/>
        </authorList>
    </citation>
    <scope>NUCLEOTIDE SEQUENCE</scope>
</reference>
<dbReference type="EMBL" id="MLJW01005760">
    <property type="protein sequence ID" value="OIQ67698.1"/>
    <property type="molecule type" value="Genomic_DNA"/>
</dbReference>
<sequence length="274" mass="31652">MNERRTQLEKQPRKQQRLVVLRQARHEVADFEHANPLGDSGNSRRHDRIGRDQQHRGEMPRIIREILDDPFVGATLAQPRRHDDDIPPPFSGLRQQFGVQRAELRGGVGRPVVKLRVEVAFREQPGLNLGEMTEIGAQPRREVIRPESDPSARRCRIDLEEFPHPRQNVLPAMQAQHVERAVDPVANRQGQQPQREMQRLRRAGAIYQPLFELAAHHETVKLVEGREPSRPQVRRKPFRRPQGNFLQSVLHISFRRQASAAISHRSSARSLRKS</sequence>